<dbReference type="Proteomes" id="UP000324896">
    <property type="component" value="Unassembled WGS sequence"/>
</dbReference>
<dbReference type="Pfam" id="PF08797">
    <property type="entry name" value="HIRAN"/>
    <property type="match status" value="1"/>
</dbReference>
<feature type="domain" description="HIRAN" evidence="3">
    <location>
        <begin position="123"/>
        <end position="222"/>
    </location>
</feature>
<keyword evidence="11" id="KW-1185">Reference proteome</keyword>
<keyword evidence="1" id="KW-0479">Metal-binding</keyword>
<evidence type="ECO:0000313" key="4">
    <source>
        <dbReference type="EMBL" id="SDD10862.1"/>
    </source>
</evidence>
<dbReference type="Proteomes" id="UP000198612">
    <property type="component" value="Unassembled WGS sequence"/>
</dbReference>
<evidence type="ECO:0000256" key="1">
    <source>
        <dbReference type="ARBA" id="ARBA00022723"/>
    </source>
</evidence>
<dbReference type="AlphaFoldDB" id="A0A1G6S1S0"/>
<dbReference type="EMBL" id="FMYT01000027">
    <property type="protein sequence ID" value="SDD10862.1"/>
    <property type="molecule type" value="Genomic_DNA"/>
</dbReference>
<dbReference type="EMBL" id="SOAA01000002">
    <property type="protein sequence ID" value="TDS34754.1"/>
    <property type="molecule type" value="Genomic_DNA"/>
</dbReference>
<dbReference type="GO" id="GO:0008270">
    <property type="term" value="F:zinc ion binding"/>
    <property type="evidence" value="ECO:0007669"/>
    <property type="project" value="InterPro"/>
</dbReference>
<gene>
    <name evidence="8" type="ORF">BY453_102191</name>
    <name evidence="4" type="ORF">SAMN04488597_1278</name>
    <name evidence="5" type="ORF">SAMN04488598_12419</name>
    <name evidence="7" type="ORF">SAMN04515652_12419</name>
    <name evidence="6" type="ORF">SAMN04515654_11749</name>
</gene>
<dbReference type="InterPro" id="IPR014905">
    <property type="entry name" value="HIRAN"/>
</dbReference>
<protein>
    <submittedName>
        <fullName evidence="4">HIRAN domain-containing protein</fullName>
    </submittedName>
</protein>
<evidence type="ECO:0000313" key="6">
    <source>
        <dbReference type="EMBL" id="SDI85712.1"/>
    </source>
</evidence>
<evidence type="ECO:0000313" key="10">
    <source>
        <dbReference type="Proteomes" id="UP000198945"/>
    </source>
</evidence>
<keyword evidence="2" id="KW-0378">Hydrolase</keyword>
<proteinExistence type="predicted"/>
<name>A0A1G6S1S0_9FIRM</name>
<evidence type="ECO:0000259" key="3">
    <source>
        <dbReference type="SMART" id="SM00910"/>
    </source>
</evidence>
<accession>A0A1G6S1S0</accession>
<sequence length="235" mass="27704">MIMVIAKHKNELLVVWKDPDTRERTVIGRLWKENGLFHFKYIREDENEHGSIEYALQMGYKPIKIFEDIDQEYTSDKLFAPFLNRLNGKDRKNKPFEALKRTGGRLSTDTLEFMEPIDEEKKCRTVKFNIAGWRHYDGDKALESLESGQELHLEIEEDNIYDMHAIEIWTKDKEYKLGYVPAVYSRYIDKLVDDGEYDAVIDEVNPKAGPYQILEIRFRGKMVKPKVEETKFSIA</sequence>
<dbReference type="Proteomes" id="UP000199519">
    <property type="component" value="Unassembled WGS sequence"/>
</dbReference>
<dbReference type="Proteomes" id="UP000295758">
    <property type="component" value="Unassembled WGS sequence"/>
</dbReference>
<dbReference type="GO" id="GO:0003676">
    <property type="term" value="F:nucleic acid binding"/>
    <property type="evidence" value="ECO:0007669"/>
    <property type="project" value="InterPro"/>
</dbReference>
<dbReference type="EMBL" id="FNBJ01000024">
    <property type="protein sequence ID" value="SDF77866.1"/>
    <property type="molecule type" value="Genomic_DNA"/>
</dbReference>
<evidence type="ECO:0000313" key="11">
    <source>
        <dbReference type="Proteomes" id="UP000199519"/>
    </source>
</evidence>
<organism evidence="4 13">
    <name type="scientific">Halanaerobium congolense</name>
    <dbReference type="NCBI Taxonomy" id="54121"/>
    <lineage>
        <taxon>Bacteria</taxon>
        <taxon>Bacillati</taxon>
        <taxon>Bacillota</taxon>
        <taxon>Clostridia</taxon>
        <taxon>Halanaerobiales</taxon>
        <taxon>Halanaerobiaceae</taxon>
        <taxon>Halanaerobium</taxon>
    </lineage>
</organism>
<dbReference type="EMBL" id="FOHG01000024">
    <property type="protein sequence ID" value="SET08448.1"/>
    <property type="molecule type" value="Genomic_DNA"/>
</dbReference>
<evidence type="ECO:0000313" key="13">
    <source>
        <dbReference type="Proteomes" id="UP000324896"/>
    </source>
</evidence>
<reference evidence="9 11" key="2">
    <citation type="submission" date="2016-10" db="EMBL/GenBank/DDBJ databases">
        <authorList>
            <person name="Varghese N."/>
            <person name="Submissions S."/>
        </authorList>
    </citation>
    <scope>NUCLEOTIDE SEQUENCE [LARGE SCALE GENOMIC DNA]</scope>
    <source>
        <strain evidence="4 13">WG10</strain>
        <strain evidence="5 11">WG2</strain>
        <strain evidence="7 9">WG5</strain>
    </source>
</reference>
<evidence type="ECO:0000313" key="5">
    <source>
        <dbReference type="EMBL" id="SDF77866.1"/>
    </source>
</evidence>
<reference evidence="6 10" key="1">
    <citation type="submission" date="2016-10" db="EMBL/GenBank/DDBJ databases">
        <authorList>
            <person name="de Groot N.N."/>
        </authorList>
    </citation>
    <scope>NUCLEOTIDE SEQUENCE [LARGE SCALE GENOMIC DNA]</scope>
    <source>
        <strain evidence="6 10">WG7</strain>
    </source>
</reference>
<evidence type="ECO:0000313" key="9">
    <source>
        <dbReference type="Proteomes" id="UP000198612"/>
    </source>
</evidence>
<dbReference type="Gene3D" id="3.30.70.2330">
    <property type="match status" value="1"/>
</dbReference>
<evidence type="ECO:0000313" key="12">
    <source>
        <dbReference type="Proteomes" id="UP000295758"/>
    </source>
</evidence>
<dbReference type="EMBL" id="FNEH01000017">
    <property type="protein sequence ID" value="SDI85712.1"/>
    <property type="molecule type" value="Genomic_DNA"/>
</dbReference>
<dbReference type="Proteomes" id="UP000198945">
    <property type="component" value="Unassembled WGS sequence"/>
</dbReference>
<dbReference type="GO" id="GO:0016818">
    <property type="term" value="F:hydrolase activity, acting on acid anhydrides, in phosphorus-containing anhydrides"/>
    <property type="evidence" value="ECO:0007669"/>
    <property type="project" value="InterPro"/>
</dbReference>
<reference evidence="8 12" key="3">
    <citation type="submission" date="2019-03" db="EMBL/GenBank/DDBJ databases">
        <title>Deep subsurface shale carbon reservoir microbial communities from Ohio and West Virginia, USA.</title>
        <authorList>
            <person name="Wrighton K."/>
        </authorList>
    </citation>
    <scope>NUCLEOTIDE SEQUENCE [LARGE SCALE GENOMIC DNA]</scope>
    <source>
        <strain evidence="8 12">UTICA-S4D12</strain>
    </source>
</reference>
<evidence type="ECO:0000313" key="7">
    <source>
        <dbReference type="EMBL" id="SET08448.1"/>
    </source>
</evidence>
<evidence type="ECO:0000256" key="2">
    <source>
        <dbReference type="ARBA" id="ARBA00022801"/>
    </source>
</evidence>
<evidence type="ECO:0000313" key="8">
    <source>
        <dbReference type="EMBL" id="TDS34754.1"/>
    </source>
</evidence>
<dbReference type="SMART" id="SM00910">
    <property type="entry name" value="HIRAN"/>
    <property type="match status" value="1"/>
</dbReference>